<dbReference type="PANTHER" id="PTHR43155">
    <property type="entry name" value="CYCLIC DI-GMP PHOSPHODIESTERASE PA4108-RELATED"/>
    <property type="match status" value="1"/>
</dbReference>
<organism evidence="2 3">
    <name type="scientific">Clostridium scatologenes</name>
    <dbReference type="NCBI Taxonomy" id="1548"/>
    <lineage>
        <taxon>Bacteria</taxon>
        <taxon>Bacillati</taxon>
        <taxon>Bacillota</taxon>
        <taxon>Clostridia</taxon>
        <taxon>Eubacteriales</taxon>
        <taxon>Clostridiaceae</taxon>
        <taxon>Clostridium</taxon>
    </lineage>
</organism>
<dbReference type="PROSITE" id="PS51832">
    <property type="entry name" value="HD_GYP"/>
    <property type="match status" value="1"/>
</dbReference>
<dbReference type="STRING" id="1548.CSCA_2609"/>
<dbReference type="Gene3D" id="1.10.3210.10">
    <property type="entry name" value="Hypothetical protein af1432"/>
    <property type="match status" value="1"/>
</dbReference>
<dbReference type="AlphaFoldDB" id="A0A0E3M8E7"/>
<dbReference type="KEGG" id="csq:CSCA_2609"/>
<dbReference type="GO" id="GO:0016787">
    <property type="term" value="F:hydrolase activity"/>
    <property type="evidence" value="ECO:0007669"/>
    <property type="project" value="UniProtKB-KW"/>
</dbReference>
<dbReference type="HOGENOM" id="CLU_000445_92_1_9"/>
<dbReference type="InterPro" id="IPR003607">
    <property type="entry name" value="HD/PDEase_dom"/>
</dbReference>
<dbReference type="PANTHER" id="PTHR43155:SF2">
    <property type="entry name" value="CYCLIC DI-GMP PHOSPHODIESTERASE PA4108"/>
    <property type="match status" value="1"/>
</dbReference>
<reference evidence="2 3" key="1">
    <citation type="journal article" date="2015" name="J. Biotechnol.">
        <title>Complete genome sequence of a malodorant-producing acetogen, Clostridium scatologenes ATCC 25775(T).</title>
        <authorList>
            <person name="Zhu Z."/>
            <person name="Guo T."/>
            <person name="Zheng H."/>
            <person name="Song T."/>
            <person name="Ouyang P."/>
            <person name="Xie J."/>
        </authorList>
    </citation>
    <scope>NUCLEOTIDE SEQUENCE [LARGE SCALE GENOMIC DNA]</scope>
    <source>
        <strain evidence="2 3">ATCC 25775</strain>
    </source>
</reference>
<protein>
    <submittedName>
        <fullName evidence="2">Metal dependent phosphohydrolase</fullName>
    </submittedName>
</protein>
<gene>
    <name evidence="2" type="ORF">CSCA_2609</name>
</gene>
<name>A0A0E3M8E7_CLOSL</name>
<proteinExistence type="predicted"/>
<evidence type="ECO:0000259" key="1">
    <source>
        <dbReference type="PROSITE" id="PS51832"/>
    </source>
</evidence>
<sequence length="352" mass="40053">MQKTKLLSINELKPGMISSMDIKIEGTILLAKGFVITQPIIDKLKETYIIDKVQVLLDKDSDETFIFKVKTVKELQTTFSEFSSNLEHIFTDISSLKVPKLSEIKNFMDKIEEEFKSTGVVIKNILFYGSVGDPVYRHTVNVTAISFILGKWLGLDVQDLALLTYAAILHDFGKIQIDKDILNKEGSLTPEEYETYKTHPVISYHFINQIPCINPSISRSIIMHHEKIDGSGYPLQVKGNKIPKFAKIIAIADLFDTVSSNRYSKKITGPLDALKVIKEESLTKLDSSYCNMFLNHVMNFFMGETVQLNDKRLCKIIQIQMEDLTNPLLLDDGEFLDLKKEKDLYVEKLVVS</sequence>
<keyword evidence="3" id="KW-1185">Reference proteome</keyword>
<dbReference type="CDD" id="cd00077">
    <property type="entry name" value="HDc"/>
    <property type="match status" value="1"/>
</dbReference>
<keyword evidence="2" id="KW-0378">Hydrolase</keyword>
<dbReference type="Pfam" id="PF13487">
    <property type="entry name" value="HD_5"/>
    <property type="match status" value="1"/>
</dbReference>
<dbReference type="SUPFAM" id="SSF109604">
    <property type="entry name" value="HD-domain/PDEase-like"/>
    <property type="match status" value="1"/>
</dbReference>
<evidence type="ECO:0000313" key="3">
    <source>
        <dbReference type="Proteomes" id="UP000033115"/>
    </source>
</evidence>
<accession>A0A0E3M8E7</accession>
<feature type="domain" description="HD-GYP" evidence="1">
    <location>
        <begin position="113"/>
        <end position="309"/>
    </location>
</feature>
<dbReference type="Proteomes" id="UP000033115">
    <property type="component" value="Chromosome"/>
</dbReference>
<dbReference type="RefSeq" id="WP_029161668.1">
    <property type="nucleotide sequence ID" value="NZ_CP009933.1"/>
</dbReference>
<dbReference type="SMART" id="SM00471">
    <property type="entry name" value="HDc"/>
    <property type="match status" value="1"/>
</dbReference>
<dbReference type="EMBL" id="CP009933">
    <property type="protein sequence ID" value="AKA69734.1"/>
    <property type="molecule type" value="Genomic_DNA"/>
</dbReference>
<evidence type="ECO:0000313" key="2">
    <source>
        <dbReference type="EMBL" id="AKA69734.1"/>
    </source>
</evidence>
<dbReference type="InterPro" id="IPR037522">
    <property type="entry name" value="HD_GYP_dom"/>
</dbReference>